<feature type="domain" description="Translocation and assembly module TamB C-terminal" evidence="5">
    <location>
        <begin position="1098"/>
        <end position="1427"/>
    </location>
</feature>
<dbReference type="RefSeq" id="WP_229533714.1">
    <property type="nucleotide sequence ID" value="NZ_JAJHJB010000002.1"/>
</dbReference>
<dbReference type="Pfam" id="PF04357">
    <property type="entry name" value="TamB"/>
    <property type="match status" value="1"/>
</dbReference>
<comment type="caution">
    <text evidence="6">The sequence shown here is derived from an EMBL/GenBank/DDBJ whole genome shotgun (WGS) entry which is preliminary data.</text>
</comment>
<dbReference type="PANTHER" id="PTHR36985:SF1">
    <property type="entry name" value="TRANSLOCATION AND ASSEMBLY MODULE SUBUNIT TAMB"/>
    <property type="match status" value="1"/>
</dbReference>
<proteinExistence type="predicted"/>
<accession>A0ABS8HMD3</accession>
<keyword evidence="2" id="KW-0812">Transmembrane</keyword>
<evidence type="ECO:0000256" key="1">
    <source>
        <dbReference type="ARBA" id="ARBA00004167"/>
    </source>
</evidence>
<reference evidence="6" key="1">
    <citation type="submission" date="2021-11" db="EMBL/GenBank/DDBJ databases">
        <title>Description of a new species Pelosinus isolated from the bottom sediments of Lake Baikal.</title>
        <authorList>
            <person name="Zakharyuk A."/>
        </authorList>
    </citation>
    <scope>NUCLEOTIDE SEQUENCE</scope>
    <source>
        <strain evidence="6">Bkl1</strain>
    </source>
</reference>
<dbReference type="EMBL" id="JAJHJB010000002">
    <property type="protein sequence ID" value="MCC5464200.1"/>
    <property type="molecule type" value="Genomic_DNA"/>
</dbReference>
<evidence type="ECO:0000313" key="6">
    <source>
        <dbReference type="EMBL" id="MCC5464200.1"/>
    </source>
</evidence>
<evidence type="ECO:0000256" key="3">
    <source>
        <dbReference type="ARBA" id="ARBA00022989"/>
    </source>
</evidence>
<organism evidence="6 7">
    <name type="scientific">Pelosinus baikalensis</name>
    <dbReference type="NCBI Taxonomy" id="2892015"/>
    <lineage>
        <taxon>Bacteria</taxon>
        <taxon>Bacillati</taxon>
        <taxon>Bacillota</taxon>
        <taxon>Negativicutes</taxon>
        <taxon>Selenomonadales</taxon>
        <taxon>Sporomusaceae</taxon>
        <taxon>Pelosinus</taxon>
    </lineage>
</organism>
<gene>
    <name evidence="6" type="ORF">LMF89_02330</name>
</gene>
<evidence type="ECO:0000256" key="2">
    <source>
        <dbReference type="ARBA" id="ARBA00022692"/>
    </source>
</evidence>
<dbReference type="InterPro" id="IPR007452">
    <property type="entry name" value="TamB_C"/>
</dbReference>
<keyword evidence="3" id="KW-1133">Transmembrane helix</keyword>
<dbReference type="PANTHER" id="PTHR36985">
    <property type="entry name" value="TRANSLOCATION AND ASSEMBLY MODULE SUBUNIT TAMB"/>
    <property type="match status" value="1"/>
</dbReference>
<evidence type="ECO:0000259" key="5">
    <source>
        <dbReference type="Pfam" id="PF04357"/>
    </source>
</evidence>
<keyword evidence="4" id="KW-0472">Membrane</keyword>
<name>A0ABS8HMD3_9FIRM</name>
<protein>
    <submittedName>
        <fullName evidence="6">Translocation/assembly module TamB domain-containing protein</fullName>
    </submittedName>
</protein>
<evidence type="ECO:0000256" key="4">
    <source>
        <dbReference type="ARBA" id="ARBA00023136"/>
    </source>
</evidence>
<keyword evidence="7" id="KW-1185">Reference proteome</keyword>
<evidence type="ECO:0000313" key="7">
    <source>
        <dbReference type="Proteomes" id="UP001165492"/>
    </source>
</evidence>
<dbReference type="Proteomes" id="UP001165492">
    <property type="component" value="Unassembled WGS sequence"/>
</dbReference>
<sequence length="1437" mass="154739">MKDRVIAVLAVCMILLIGSAYWLTKSQTVMTGAQNALSIELANVIGSLVTLGDIEVTSYNQVTIHNVTIYDKQSEILAASDKIIVSYSPWSILTGWNVVKSISELRVEEPTLWLAQRDNGQWNIQDIVIKDDSSKSSLSAKVKVVNGRAVVNAYYSQWTLEELNGILDLANAPRIKMDLEGLHNGAAVKAKGTIHSKGRSTLSLHADQLMLADFQRLIPEDGSIQLVGGSAKQIEATIAYEKGAVEWAGEARLEKTDINLDEIPLRQIDGGIAFTNKKIYMFVAGKVFEQPIDVRGSVDTDASEMIVDLTVASAAFDPSATNYDIPVKGIAAFKAGITGVISNPVVTGEIQMPAGEVAGYQAANVQTKINLVDKTITIQQFEADIFDGHVSASGQFQHEIGSYQLSLSGQHLNIQNFPDLVPDMSGYMDAAVAIKGTGNLAGAEIQGTASIGPGEISNIPFTFVTSGFYYHKGNAAVDYLNIGIGQGMVTAQGTVKEQELALQIYGQGIPLELLGRGIEGKTAGVGQFNGEVRGTLSAPEVTADFMAFNGEILYQPFTQAAGTIHMTPQQITLQDAEMINGVTRHKAQGRIGLSGGHEMSMSVVSKGARAETLVPLLVPGEKLTGNVDNEMVITGSLENPTIAGEITLTDGSFRGQLLAKAAGSYKREQGITTIHNVVIQSLNTQVQLSGTISPNNDLDFDVAAQNIDLEKLNMNTSDYTAAGKAQFVGKLTGTPSFPIFKGQLSADTLSLNQQEVTGVTGTIAVTGDEIEIPVLSFAQGKGKFTFFGGLDRGTNEIYGTLNVENGELQPILAASKLGHKEIMGTLNGQIKISGTLDKPNVRLIGDLKAGSVKKYPVESIVVDAALENNVLTISEFSVKQGTGVMLARGRADLNTNGPLNLEVGGRGIDAGLVAAFFNTSIQPTGKLDFAAQVSGVSDNPHTALSLELVNGGIGDTIFDSLYGLLILEKNVIHVDQVLLKKGPYQASAYGIIPVAALSSEGRQQANAAEQMNLNVKLDKANLSILPLLTKQVAWAEGATQGEITIAGTLEQPVLKGTITVNNGTLKLSALKDPIQKVGVAIDFEGDTINVKQFDGYMGTGSYRATGTAKLDGLRLTDYNMSLILDKPMIRSKYFTGAVDGNLTISQGNVRPKLTGKLLFENNIIDIPALPDMEPSNLDMDLDVDIRVGKKVRFYNPYLYDILAVGRVKVGGSITEPDVSGRIVAIRGTVSYLRTQFKVEEGSVEFRQFSSFEPIIKLNAKANLQQTVVYLNVNGPMGEMEFKLTSEPAMNQQEILSLLTLRSRYFEKQNSGDSGLGRDELMGALDAGLQMRFISEIEGNVRSALGLDEFRFVRDTSSSIVKKNNTNNDESSTINKEVYNLEMSKYLTDKLLVSYVMGVDHSKNEVSFRYSLNRNISLTGSIDDENETWLGAEARYRF</sequence>
<comment type="subcellular location">
    <subcellularLocation>
        <location evidence="1">Membrane</location>
        <topology evidence="1">Single-pass membrane protein</topology>
    </subcellularLocation>
</comment>